<gene>
    <name evidence="5" type="ORF">HNP84_001874</name>
</gene>
<dbReference type="SUPFAM" id="SSF47323">
    <property type="entry name" value="Anticodon-binding domain of a subclass of class I aminoacyl-tRNA synthetases"/>
    <property type="match status" value="1"/>
</dbReference>
<dbReference type="InterPro" id="IPR029062">
    <property type="entry name" value="Class_I_gatase-like"/>
</dbReference>
<evidence type="ECO:0000313" key="5">
    <source>
        <dbReference type="EMBL" id="MBB5132161.1"/>
    </source>
</evidence>
<evidence type="ECO:0000256" key="2">
    <source>
        <dbReference type="ARBA" id="ARBA00022741"/>
    </source>
</evidence>
<dbReference type="GO" id="GO:0004812">
    <property type="term" value="F:aminoacyl-tRNA ligase activity"/>
    <property type="evidence" value="ECO:0007669"/>
    <property type="project" value="InterPro"/>
</dbReference>
<dbReference type="Gene3D" id="3.40.50.880">
    <property type="match status" value="1"/>
</dbReference>
<dbReference type="InterPro" id="IPR009080">
    <property type="entry name" value="tRNAsynth_Ia_anticodon-bd"/>
</dbReference>
<reference evidence="5 6" key="1">
    <citation type="submission" date="2020-08" db="EMBL/GenBank/DDBJ databases">
        <title>Genomic Encyclopedia of Type Strains, Phase IV (KMG-IV): sequencing the most valuable type-strain genomes for metagenomic binning, comparative biology and taxonomic classification.</title>
        <authorList>
            <person name="Goeker M."/>
        </authorList>
    </citation>
    <scope>NUCLEOTIDE SEQUENCE [LARGE SCALE GENOMIC DNA]</scope>
    <source>
        <strain evidence="5 6">DSM 45615</strain>
    </source>
</reference>
<protein>
    <recommendedName>
        <fullName evidence="4">Cysteinyl-tRNA ligase anticodon binding domain-containing protein</fullName>
    </recommendedName>
</protein>
<evidence type="ECO:0000256" key="3">
    <source>
        <dbReference type="ARBA" id="ARBA00022840"/>
    </source>
</evidence>
<dbReference type="RefSeq" id="WP_185048936.1">
    <property type="nucleotide sequence ID" value="NZ_BAABIX010000055.1"/>
</dbReference>
<proteinExistence type="predicted"/>
<dbReference type="Proteomes" id="UP000578449">
    <property type="component" value="Unassembled WGS sequence"/>
</dbReference>
<accession>A0A840P2P9</accession>
<dbReference type="GO" id="GO:0005524">
    <property type="term" value="F:ATP binding"/>
    <property type="evidence" value="ECO:0007669"/>
    <property type="project" value="UniProtKB-KW"/>
</dbReference>
<dbReference type="InterPro" id="IPR056411">
    <property type="entry name" value="CysS_C"/>
</dbReference>
<organism evidence="5 6">
    <name type="scientific">Thermocatellispora tengchongensis</name>
    <dbReference type="NCBI Taxonomy" id="1073253"/>
    <lineage>
        <taxon>Bacteria</taxon>
        <taxon>Bacillati</taxon>
        <taxon>Actinomycetota</taxon>
        <taxon>Actinomycetes</taxon>
        <taxon>Streptosporangiales</taxon>
        <taxon>Streptosporangiaceae</taxon>
        <taxon>Thermocatellispora</taxon>
    </lineage>
</organism>
<dbReference type="Gene3D" id="1.20.120.1910">
    <property type="entry name" value="Cysteine-tRNA ligase, C-terminal anti-codon recognition domain"/>
    <property type="match status" value="1"/>
</dbReference>
<dbReference type="AlphaFoldDB" id="A0A840P2P9"/>
<dbReference type="GO" id="GO:0006418">
    <property type="term" value="P:tRNA aminoacylation for protein translation"/>
    <property type="evidence" value="ECO:0007669"/>
    <property type="project" value="InterPro"/>
</dbReference>
<keyword evidence="3" id="KW-0067">ATP-binding</keyword>
<feature type="domain" description="Cysteinyl-tRNA ligase anticodon binding" evidence="4">
    <location>
        <begin position="350"/>
        <end position="396"/>
    </location>
</feature>
<keyword evidence="2" id="KW-0547">Nucleotide-binding</keyword>
<dbReference type="Pfam" id="PF23493">
    <property type="entry name" value="CysS_C"/>
    <property type="match status" value="1"/>
</dbReference>
<evidence type="ECO:0000256" key="1">
    <source>
        <dbReference type="ARBA" id="ARBA00022598"/>
    </source>
</evidence>
<keyword evidence="6" id="KW-1185">Reference proteome</keyword>
<evidence type="ECO:0000313" key="6">
    <source>
        <dbReference type="Proteomes" id="UP000578449"/>
    </source>
</evidence>
<dbReference type="EMBL" id="JACHGN010000003">
    <property type="protein sequence ID" value="MBB5132161.1"/>
    <property type="molecule type" value="Genomic_DNA"/>
</dbReference>
<evidence type="ECO:0000259" key="4">
    <source>
        <dbReference type="Pfam" id="PF23493"/>
    </source>
</evidence>
<comment type="caution">
    <text evidence="5">The sequence shown here is derived from an EMBL/GenBank/DDBJ whole genome shotgun (WGS) entry which is preliminary data.</text>
</comment>
<name>A0A840P2P9_9ACTN</name>
<keyword evidence="1" id="KW-0436">Ligase</keyword>
<sequence length="404" mass="42778">MPERPGVLVLMGSGETSPTMVEVHRSVVRPLGGRPRAVLLDTPYAFQENAADISARARAYFARSVGLEVEVGEDVAGADWVFSGPGSPTYALGRWTASQVAGDLRARVRAGDGVTVLASAAACTAGLATVPVYEIYKVGAEPGWREGLDLLGAIGLRAAVIPHYDNAEGGTHDTRFCYLGERRLSRMERELPEDAAVLGIDEHTAVLLDLRAGTVRVAGRGGLTVRRRGAQRVLPAGSATTLAGLRDLIATGGAGHVRVAGSAAPEHREPPAVTLAESTAEYAGRFDAALRARDTEAATRAVLDLETEITKWAADTEEDEGGVEQSREVLRRLIVRLGRLADAADPRERLAPLVEPLLGLRTRMRERGAYADADAVREALAAGGVIVRDTPEGPTWAPAAPPRT</sequence>